<organism evidence="1 2">
    <name type="scientific">Thiocystis violascens (strain ATCC 17096 / DSM 198 / 6111)</name>
    <name type="common">Chromatium violascens</name>
    <dbReference type="NCBI Taxonomy" id="765911"/>
    <lineage>
        <taxon>Bacteria</taxon>
        <taxon>Pseudomonadati</taxon>
        <taxon>Pseudomonadota</taxon>
        <taxon>Gammaproteobacteria</taxon>
        <taxon>Chromatiales</taxon>
        <taxon>Chromatiaceae</taxon>
        <taxon>Thiocystis</taxon>
    </lineage>
</organism>
<proteinExistence type="predicted"/>
<dbReference type="STRING" id="765911.Thivi_1599"/>
<dbReference type="eggNOG" id="COG0526">
    <property type="taxonomic scope" value="Bacteria"/>
</dbReference>
<dbReference type="InterPro" id="IPR036249">
    <property type="entry name" value="Thioredoxin-like_sf"/>
</dbReference>
<dbReference type="InterPro" id="IPR014111">
    <property type="entry name" value="T4SS_TraF-like"/>
</dbReference>
<dbReference type="Proteomes" id="UP000006062">
    <property type="component" value="Chromosome"/>
</dbReference>
<dbReference type="AlphaFoldDB" id="I3Y9B8"/>
<dbReference type="Pfam" id="PF13728">
    <property type="entry name" value="TraF"/>
    <property type="match status" value="1"/>
</dbReference>
<dbReference type="SUPFAM" id="SSF52833">
    <property type="entry name" value="Thioredoxin-like"/>
    <property type="match status" value="1"/>
</dbReference>
<gene>
    <name evidence="1" type="ordered locus">Thivi_1599</name>
</gene>
<evidence type="ECO:0000313" key="1">
    <source>
        <dbReference type="EMBL" id="AFL73586.1"/>
    </source>
</evidence>
<dbReference type="InterPro" id="IPR039555">
    <property type="entry name" value="TraF/TrbB"/>
</dbReference>
<keyword evidence="2" id="KW-1185">Reference proteome</keyword>
<name>I3Y9B8_THIV6</name>
<evidence type="ECO:0000313" key="2">
    <source>
        <dbReference type="Proteomes" id="UP000006062"/>
    </source>
</evidence>
<accession>I3Y9B8</accession>
<dbReference type="NCBIfam" id="TIGR02740">
    <property type="entry name" value="TraF-like"/>
    <property type="match status" value="1"/>
</dbReference>
<dbReference type="KEGG" id="tvi:Thivi_1599"/>
<reference evidence="1 2" key="1">
    <citation type="submission" date="2012-06" db="EMBL/GenBank/DDBJ databases">
        <title>Complete sequence of Thiocystis violascens DSM 198.</title>
        <authorList>
            <consortium name="US DOE Joint Genome Institute"/>
            <person name="Lucas S."/>
            <person name="Han J."/>
            <person name="Lapidus A."/>
            <person name="Cheng J.-F."/>
            <person name="Goodwin L."/>
            <person name="Pitluck S."/>
            <person name="Peters L."/>
            <person name="Ovchinnikova G."/>
            <person name="Teshima H."/>
            <person name="Detter J.C."/>
            <person name="Han C."/>
            <person name="Tapia R."/>
            <person name="Land M."/>
            <person name="Hauser L."/>
            <person name="Kyrpides N."/>
            <person name="Ivanova N."/>
            <person name="Pagani I."/>
            <person name="Vogl K."/>
            <person name="Liu Z."/>
            <person name="Frigaard N.-U."/>
            <person name="Bryant D."/>
            <person name="Woyke T."/>
        </authorList>
    </citation>
    <scope>NUCLEOTIDE SEQUENCE [LARGE SCALE GENOMIC DNA]</scope>
    <source>
        <strain evidence="2">ATCC 17096 / DSM 198 / 6111</strain>
    </source>
</reference>
<dbReference type="EMBL" id="CP003154">
    <property type="protein sequence ID" value="AFL73586.1"/>
    <property type="molecule type" value="Genomic_DNA"/>
</dbReference>
<dbReference type="HOGENOM" id="CLU_068456_1_0_6"/>
<protein>
    <submittedName>
        <fullName evidence="1">TraF-like protein</fullName>
    </submittedName>
</protein>
<dbReference type="RefSeq" id="WP_014778052.1">
    <property type="nucleotide sequence ID" value="NC_018012.1"/>
</dbReference>
<sequence>MTAKPRRIGWTVGRCRERAVGGVVVVLLLSGMGPTTAAEVTPFYERGAEGWFWYAPEPPIVSEPASQPIPEPPPAPPMMTEIPNPAVKETRLAMEPTESAPLSAAWLRANLERYQLQAIDDPTQTKVALYLYLQRIALDKASRFTEVYQRVVQSDPYLDETTRRPVGNYANLLNRVAGQQRAAALKALAGEAGIWFFYRSDCPYCAAQAPVLGLLGQQTGFRVQAIALDGRPLQNGPFADYRRDLGQAARLGVVSTPALFLVRPPDGIVPIAQGLLSLSDLEQRLLTAAHQAGWIDEAAYARTRPIVADLSLDWGPEAPLGVPEDPDAFLELLRARVAGEGLSASTAPWSID</sequence>